<comment type="caution">
    <text evidence="1">The sequence shown here is derived from an EMBL/GenBank/DDBJ whole genome shotgun (WGS) entry which is preliminary data.</text>
</comment>
<dbReference type="Proteomes" id="UP001501565">
    <property type="component" value="Unassembled WGS sequence"/>
</dbReference>
<proteinExistence type="predicted"/>
<keyword evidence="2" id="KW-1185">Reference proteome</keyword>
<accession>A0ABP7MX67</accession>
<name>A0ABP7MX67_9GAMM</name>
<reference evidence="2" key="1">
    <citation type="journal article" date="2019" name="Int. J. Syst. Evol. Microbiol.">
        <title>The Global Catalogue of Microorganisms (GCM) 10K type strain sequencing project: providing services to taxonomists for standard genome sequencing and annotation.</title>
        <authorList>
            <consortium name="The Broad Institute Genomics Platform"/>
            <consortium name="The Broad Institute Genome Sequencing Center for Infectious Disease"/>
            <person name="Wu L."/>
            <person name="Ma J."/>
        </authorList>
    </citation>
    <scope>NUCLEOTIDE SEQUENCE [LARGE SCALE GENOMIC DNA]</scope>
    <source>
        <strain evidence="2">JCM 17551</strain>
    </source>
</reference>
<sequence length="302" mass="34458">MQENDIPLELVEGMKTDGMRVYHEHGHLSALHLSALLFTNNAKNFDFLWAIVEPLRALPSAYGHMGSLHASHGDCMIFMPDKDQTIDDLISKTTGIPEFDLELTEKLRNTFKANILVHEVAHGQPMERFNQEYCVQEHGTAVDSSGSSELYSELRSDDASLDLMKDADVTDYMISYRAVTAFNHLHDISHDTAIYLDEWYNKDSLTLRGEMPDHLVYKNDFAQVFSPYVEKYSSEEPAPYQIYKAALEFLDNHADTGKVRESSRRMVELYVKGVEYFAPTKSEELRAMRNSQDLEGDSPVVF</sequence>
<evidence type="ECO:0000313" key="2">
    <source>
        <dbReference type="Proteomes" id="UP001501565"/>
    </source>
</evidence>
<evidence type="ECO:0000313" key="1">
    <source>
        <dbReference type="EMBL" id="GAA3932028.1"/>
    </source>
</evidence>
<gene>
    <name evidence="1" type="ORF">GCM10022277_31100</name>
</gene>
<dbReference type="EMBL" id="BAABBN010000007">
    <property type="protein sequence ID" value="GAA3932028.1"/>
    <property type="molecule type" value="Genomic_DNA"/>
</dbReference>
<protein>
    <submittedName>
        <fullName evidence="1">Uncharacterized protein</fullName>
    </submittedName>
</protein>
<organism evidence="1 2">
    <name type="scientific">Litoribacillus peritrichatus</name>
    <dbReference type="NCBI Taxonomy" id="718191"/>
    <lineage>
        <taxon>Bacteria</taxon>
        <taxon>Pseudomonadati</taxon>
        <taxon>Pseudomonadota</taxon>
        <taxon>Gammaproteobacteria</taxon>
        <taxon>Oceanospirillales</taxon>
        <taxon>Oceanospirillaceae</taxon>
        <taxon>Litoribacillus</taxon>
    </lineage>
</organism>